<sequence>MRRYDEPVQVQTARLPGHHEGEVPPRRFIWQGRVYDVDTVHDRWVIRQSWWRRALAPDGGVWALDPQHLEEHVWRVTAAARGSVGTGVYDLAHGRGWRLLHVDD</sequence>
<evidence type="ECO:0000259" key="2">
    <source>
        <dbReference type="Pfam" id="PF20114"/>
    </source>
</evidence>
<protein>
    <recommendedName>
        <fullName evidence="2">DUF6504 domain-containing protein</fullName>
    </recommendedName>
</protein>
<dbReference type="Pfam" id="PF20114">
    <property type="entry name" value="DUF6504"/>
    <property type="match status" value="1"/>
</dbReference>
<dbReference type="OrthoDB" id="5243842at2"/>
<dbReference type="STRING" id="1089455.MOPEL_130_00810"/>
<dbReference type="InterPro" id="IPR045443">
    <property type="entry name" value="DUF6504"/>
</dbReference>
<proteinExistence type="predicted"/>
<gene>
    <name evidence="3" type="ORF">MOPEL_130_00810</name>
</gene>
<feature type="region of interest" description="Disordered" evidence="1">
    <location>
        <begin position="1"/>
        <end position="21"/>
    </location>
</feature>
<dbReference type="EMBL" id="BAFE01000089">
    <property type="protein sequence ID" value="GAB49474.1"/>
    <property type="molecule type" value="Genomic_DNA"/>
</dbReference>
<feature type="domain" description="DUF6504" evidence="2">
    <location>
        <begin position="2"/>
        <end position="99"/>
    </location>
</feature>
<evidence type="ECO:0000256" key="1">
    <source>
        <dbReference type="SAM" id="MobiDB-lite"/>
    </source>
</evidence>
<dbReference type="RefSeq" id="WP_009483317.1">
    <property type="nucleotide sequence ID" value="NZ_BAFE01000089.1"/>
</dbReference>
<keyword evidence="4" id="KW-1185">Reference proteome</keyword>
<organism evidence="3 4">
    <name type="scientific">Mobilicoccus pelagius NBRC 104925</name>
    <dbReference type="NCBI Taxonomy" id="1089455"/>
    <lineage>
        <taxon>Bacteria</taxon>
        <taxon>Bacillati</taxon>
        <taxon>Actinomycetota</taxon>
        <taxon>Actinomycetes</taxon>
        <taxon>Micrococcales</taxon>
        <taxon>Dermatophilaceae</taxon>
        <taxon>Mobilicoccus</taxon>
    </lineage>
</organism>
<evidence type="ECO:0000313" key="4">
    <source>
        <dbReference type="Proteomes" id="UP000004367"/>
    </source>
</evidence>
<dbReference type="AlphaFoldDB" id="H5UUR6"/>
<reference evidence="3 4" key="1">
    <citation type="submission" date="2012-02" db="EMBL/GenBank/DDBJ databases">
        <title>Whole genome shotgun sequence of Mobilicoccus pelagius NBRC 104925.</title>
        <authorList>
            <person name="Yoshida Y."/>
            <person name="Hosoyama A."/>
            <person name="Tsuchikane K."/>
            <person name="Katsumata H."/>
            <person name="Yamazaki S."/>
            <person name="Fujita N."/>
        </authorList>
    </citation>
    <scope>NUCLEOTIDE SEQUENCE [LARGE SCALE GENOMIC DNA]</scope>
    <source>
        <strain evidence="3 4">NBRC 104925</strain>
    </source>
</reference>
<evidence type="ECO:0000313" key="3">
    <source>
        <dbReference type="EMBL" id="GAB49474.1"/>
    </source>
</evidence>
<accession>H5UUR6</accession>
<dbReference type="Proteomes" id="UP000004367">
    <property type="component" value="Unassembled WGS sequence"/>
</dbReference>
<comment type="caution">
    <text evidence="3">The sequence shown here is derived from an EMBL/GenBank/DDBJ whole genome shotgun (WGS) entry which is preliminary data.</text>
</comment>
<name>H5UUR6_9MICO</name>